<evidence type="ECO:0000313" key="11">
    <source>
        <dbReference type="Proteomes" id="UP000540079"/>
    </source>
</evidence>
<dbReference type="SUPFAM" id="SSF53649">
    <property type="entry name" value="Alkaline phosphatase-like"/>
    <property type="match status" value="1"/>
</dbReference>
<sequence length="531" mass="61918">MMKLDFIFSRIKKEQYFLLFSLGLYVVVSHFILCLSLTFLSLLGSFIFWIFIYNLSLRLFLFLFPCYTLLVALMLPLYTYDGINLGIVASIFETNLSESVEYIATFSYYQILAIFTYISFGFILLYKLATLHNKYRSLNIRKVLFLFIFLLLIAFYKPVKEYMKGGDFYFLNIRVYPIQIVGKIYHLTYSYLHQKALLEQGLNVKPDWKIQSVNPKYGNYVLVIGESMRANYMSLYGYPIDTTPFLKKTNAIVLDNFISASSGTQVSLLRSFYIKDKDDNFQTNNNIATLANLAGFNTYWISNQGILGEFDTAASRLAYLFKHHKFTKKGDFDDVNIHDIKLLEHFKDYLVSSVNNPSPNLFVLHLMGSHPDFCNRLENSPKINLINKDISCYLETYKQTDFFISKIVDELKQYGSYSVIYFSDHGLSHYGKDDKSLTLKHNNKFKENYHVPFIQISSDDIAQKRIHAYRSGMDFLNGFAEWLGIEESSLKRPYSFFSEDNMNLPLKVFDWEKYIDFNLLPSDPVLLPENI</sequence>
<dbReference type="CDD" id="cd16017">
    <property type="entry name" value="LptA"/>
    <property type="match status" value="1"/>
</dbReference>
<dbReference type="Pfam" id="PF00884">
    <property type="entry name" value="Sulfatase"/>
    <property type="match status" value="1"/>
</dbReference>
<gene>
    <name evidence="10" type="ORF">C2800_02655</name>
</gene>
<dbReference type="InterPro" id="IPR058130">
    <property type="entry name" value="PEA_transf_C"/>
</dbReference>
<proteinExistence type="inferred from homology"/>
<dbReference type="InterPro" id="IPR017850">
    <property type="entry name" value="Alkaline_phosphatase_core_sf"/>
</dbReference>
<evidence type="ECO:0000256" key="5">
    <source>
        <dbReference type="ARBA" id="ARBA00022989"/>
    </source>
</evidence>
<protein>
    <submittedName>
        <fullName evidence="10">Division cell wall protein</fullName>
    </submittedName>
</protein>
<keyword evidence="6 8" id="KW-0472">Membrane</keyword>
<dbReference type="GO" id="GO:0016776">
    <property type="term" value="F:phosphotransferase activity, phosphate group as acceptor"/>
    <property type="evidence" value="ECO:0007669"/>
    <property type="project" value="TreeGrafter"/>
</dbReference>
<comment type="similarity">
    <text evidence="7">Belongs to the phosphoethanolamine transferase family.</text>
</comment>
<name>A0A849CMX6_PASMD</name>
<evidence type="ECO:0000256" key="6">
    <source>
        <dbReference type="ARBA" id="ARBA00023136"/>
    </source>
</evidence>
<evidence type="ECO:0000256" key="4">
    <source>
        <dbReference type="ARBA" id="ARBA00022692"/>
    </source>
</evidence>
<keyword evidence="4 8" id="KW-0812">Transmembrane</keyword>
<comment type="caution">
    <text evidence="10">The sequence shown here is derived from an EMBL/GenBank/DDBJ whole genome shotgun (WGS) entry which is preliminary data.</text>
</comment>
<dbReference type="Gene3D" id="3.40.720.10">
    <property type="entry name" value="Alkaline Phosphatase, subunit A"/>
    <property type="match status" value="1"/>
</dbReference>
<dbReference type="EMBL" id="PPVL01000002">
    <property type="protein sequence ID" value="NNI78340.1"/>
    <property type="molecule type" value="Genomic_DNA"/>
</dbReference>
<feature type="domain" description="Sulfatase N-terminal" evidence="9">
    <location>
        <begin position="219"/>
        <end position="485"/>
    </location>
</feature>
<evidence type="ECO:0000256" key="2">
    <source>
        <dbReference type="ARBA" id="ARBA00022475"/>
    </source>
</evidence>
<dbReference type="Proteomes" id="UP000540079">
    <property type="component" value="Unassembled WGS sequence"/>
</dbReference>
<reference evidence="10 11" key="1">
    <citation type="journal article" date="2018" name="Front. Microbiol.">
        <title>Genetic and Phylogenetic Characteristics of Pasteurella multocida Isolates From Different Host Species.</title>
        <authorList>
            <person name="Peng Z."/>
            <person name="Liang W."/>
            <person name="Wang F."/>
            <person name="Xu Z."/>
            <person name="Xie Z."/>
            <person name="Lian Z."/>
            <person name="Hua L."/>
            <person name="Zhou R."/>
            <person name="Chen H."/>
            <person name="Wu B."/>
        </authorList>
    </citation>
    <scope>NUCLEOTIDE SEQUENCE [LARGE SCALE GENOMIC DNA]</scope>
    <source>
        <strain evidence="10 11">HNA06</strain>
    </source>
</reference>
<keyword evidence="3" id="KW-0808">Transferase</keyword>
<dbReference type="PANTHER" id="PTHR30443">
    <property type="entry name" value="INNER MEMBRANE PROTEIN"/>
    <property type="match status" value="1"/>
</dbReference>
<dbReference type="GO" id="GO:0005886">
    <property type="term" value="C:plasma membrane"/>
    <property type="evidence" value="ECO:0007669"/>
    <property type="project" value="UniProtKB-SubCell"/>
</dbReference>
<dbReference type="RefSeq" id="WP_014667949.1">
    <property type="nucleotide sequence ID" value="NZ_CP090428.1"/>
</dbReference>
<keyword evidence="5 8" id="KW-1133">Transmembrane helix</keyword>
<dbReference type="InterPro" id="IPR000917">
    <property type="entry name" value="Sulfatase_N"/>
</dbReference>
<evidence type="ECO:0000259" key="9">
    <source>
        <dbReference type="Pfam" id="PF00884"/>
    </source>
</evidence>
<feature type="transmembrane region" description="Helical" evidence="8">
    <location>
        <begin position="138"/>
        <end position="156"/>
    </location>
</feature>
<evidence type="ECO:0000256" key="8">
    <source>
        <dbReference type="SAM" id="Phobius"/>
    </source>
</evidence>
<organism evidence="10 11">
    <name type="scientific">Pasteurella multocida</name>
    <dbReference type="NCBI Taxonomy" id="747"/>
    <lineage>
        <taxon>Bacteria</taxon>
        <taxon>Pseudomonadati</taxon>
        <taxon>Pseudomonadota</taxon>
        <taxon>Gammaproteobacteria</taxon>
        <taxon>Pasteurellales</taxon>
        <taxon>Pasteurellaceae</taxon>
        <taxon>Pasteurella</taxon>
    </lineage>
</organism>
<dbReference type="AlphaFoldDB" id="A0A849CMX6"/>
<feature type="transmembrane region" description="Helical" evidence="8">
    <location>
        <begin position="20"/>
        <end position="52"/>
    </location>
</feature>
<feature type="transmembrane region" description="Helical" evidence="8">
    <location>
        <begin position="106"/>
        <end position="126"/>
    </location>
</feature>
<dbReference type="PANTHER" id="PTHR30443:SF4">
    <property type="entry name" value="PHOSPHOETHANOLAMINE TRANSFERASE OPGE-RELATED"/>
    <property type="match status" value="1"/>
</dbReference>
<comment type="subcellular location">
    <subcellularLocation>
        <location evidence="1">Cell membrane</location>
        <topology evidence="1">Multi-pass membrane protein</topology>
    </subcellularLocation>
</comment>
<evidence type="ECO:0000256" key="7">
    <source>
        <dbReference type="ARBA" id="ARBA00038481"/>
    </source>
</evidence>
<accession>A0A849CMX6</accession>
<evidence type="ECO:0000256" key="1">
    <source>
        <dbReference type="ARBA" id="ARBA00004651"/>
    </source>
</evidence>
<evidence type="ECO:0000256" key="3">
    <source>
        <dbReference type="ARBA" id="ARBA00022679"/>
    </source>
</evidence>
<keyword evidence="2" id="KW-1003">Cell membrane</keyword>
<evidence type="ECO:0000313" key="10">
    <source>
        <dbReference type="EMBL" id="NNI78340.1"/>
    </source>
</evidence>
<dbReference type="InterPro" id="IPR040423">
    <property type="entry name" value="PEA_transferase"/>
</dbReference>
<dbReference type="GO" id="GO:0009244">
    <property type="term" value="P:lipopolysaccharide core region biosynthetic process"/>
    <property type="evidence" value="ECO:0007669"/>
    <property type="project" value="TreeGrafter"/>
</dbReference>